<feature type="compositionally biased region" description="Polar residues" evidence="1">
    <location>
        <begin position="303"/>
        <end position="312"/>
    </location>
</feature>
<feature type="compositionally biased region" description="Basic and acidic residues" evidence="1">
    <location>
        <begin position="424"/>
        <end position="433"/>
    </location>
</feature>
<dbReference type="GO" id="GO:0003779">
    <property type="term" value="F:actin binding"/>
    <property type="evidence" value="ECO:0007669"/>
    <property type="project" value="InterPro"/>
</dbReference>
<feature type="region of interest" description="Disordered" evidence="1">
    <location>
        <begin position="410"/>
        <end position="444"/>
    </location>
</feature>
<dbReference type="SUPFAM" id="SSF103657">
    <property type="entry name" value="BAR/IMD domain-like"/>
    <property type="match status" value="1"/>
</dbReference>
<proteinExistence type="predicted"/>
<dbReference type="Proteomes" id="UP000261540">
    <property type="component" value="Unplaced"/>
</dbReference>
<evidence type="ECO:0000256" key="1">
    <source>
        <dbReference type="SAM" id="MobiDB-lite"/>
    </source>
</evidence>
<dbReference type="GeneTree" id="ENSGT00950000183156"/>
<feature type="region of interest" description="Disordered" evidence="1">
    <location>
        <begin position="247"/>
        <end position="283"/>
    </location>
</feature>
<evidence type="ECO:0000313" key="4">
    <source>
        <dbReference type="Ensembl" id="ENSPKIP00000009126.1"/>
    </source>
</evidence>
<feature type="compositionally biased region" description="Low complexity" evidence="1">
    <location>
        <begin position="265"/>
        <end position="283"/>
    </location>
</feature>
<feature type="region of interest" description="Disordered" evidence="1">
    <location>
        <begin position="466"/>
        <end position="501"/>
    </location>
</feature>
<reference evidence="4" key="1">
    <citation type="submission" date="2025-08" db="UniProtKB">
        <authorList>
            <consortium name="Ensembl"/>
        </authorList>
    </citation>
    <scope>IDENTIFICATION</scope>
</reference>
<keyword evidence="5" id="KW-1185">Reference proteome</keyword>
<dbReference type="GO" id="GO:0007009">
    <property type="term" value="P:plasma membrane organization"/>
    <property type="evidence" value="ECO:0007669"/>
    <property type="project" value="InterPro"/>
</dbReference>
<organism evidence="4 5">
    <name type="scientific">Paramormyrops kingsleyae</name>
    <dbReference type="NCBI Taxonomy" id="1676925"/>
    <lineage>
        <taxon>Eukaryota</taxon>
        <taxon>Metazoa</taxon>
        <taxon>Chordata</taxon>
        <taxon>Craniata</taxon>
        <taxon>Vertebrata</taxon>
        <taxon>Euteleostomi</taxon>
        <taxon>Actinopterygii</taxon>
        <taxon>Neopterygii</taxon>
        <taxon>Teleostei</taxon>
        <taxon>Osteoglossocephala</taxon>
        <taxon>Osteoglossomorpha</taxon>
        <taxon>Osteoglossiformes</taxon>
        <taxon>Mormyridae</taxon>
        <taxon>Paramormyrops</taxon>
    </lineage>
</organism>
<dbReference type="Pfam" id="PF08397">
    <property type="entry name" value="IMD"/>
    <property type="match status" value="1"/>
</dbReference>
<feature type="compositionally biased region" description="Low complexity" evidence="1">
    <location>
        <begin position="473"/>
        <end position="490"/>
    </location>
</feature>
<feature type="domain" description="WH2" evidence="2">
    <location>
        <begin position="610"/>
        <end position="626"/>
    </location>
</feature>
<sequence>MEAVFERECGALGGLFHTVISDMKSSYPVWEDFISKAGKFQSQLRTTVVAAAAFLDALQKVADLAMGARGGTRDIGSALTRRSIEARLRKFSASFIDCLIIPLQDQMEEWKRGVNTLDKDHAKDYKKARQEIRRISSETQKLQKKAKKGKGDLRLQRGGAMQGVSNKYLVLEETETQALRKALQEERGRFCTFVSMLQPVLDEEIAMLGEITHLQAITDDLKVLTVDPHKLPPASEQVILDLKGSDYTWSRQTPPPSPSIGSRKSSMCSSLNSVNSSDSRSPSALYCHRGGAVPLQPSGRLYSVSSQDSGFVSQDAFPSKSPSPMPPEAVSQPGRCHRYPPTTPPHPPEKGDPEPHFPVPPPSSASSPLWAWPGPCHAPLPSYTPFCPLGPGMIPSTRVPSWKDWAKPGPYDQPMVNTLKKPKRTPEQAETRRAVSQSGGVPPLRDTRALTEEIQAHQELALSLARGLPPDPQGSGSSGYSSQSPTPCSSEDALPSEVSDCDYFSIGGEQEVDGRDFEKCSTILRNGDISQSYIRVTQARRPPSTGGSAHPTPGVATIRRTPSTKTPGRRPVGVSAIPVRTPSVPDSAGGMSYGIAGGAGLGADSVASQGHDILLAIRQGVRLKKTMTNDKSTPHVT</sequence>
<dbReference type="InterPro" id="IPR013606">
    <property type="entry name" value="I-BAR_dom"/>
</dbReference>
<feature type="domain" description="IMD" evidence="3">
    <location>
        <begin position="1"/>
        <end position="245"/>
    </location>
</feature>
<protein>
    <submittedName>
        <fullName evidence="4">MTSS I-BAR domain containing 1</fullName>
    </submittedName>
</protein>
<dbReference type="InterPro" id="IPR027267">
    <property type="entry name" value="AH/BAR_dom_sf"/>
</dbReference>
<evidence type="ECO:0000313" key="5">
    <source>
        <dbReference type="Proteomes" id="UP000261540"/>
    </source>
</evidence>
<dbReference type="STRING" id="1676925.ENSPKIP00000009126"/>
<dbReference type="GO" id="GO:0034334">
    <property type="term" value="P:adherens junction maintenance"/>
    <property type="evidence" value="ECO:0007669"/>
    <property type="project" value="TreeGrafter"/>
</dbReference>
<dbReference type="GO" id="GO:0015629">
    <property type="term" value="C:actin cytoskeleton"/>
    <property type="evidence" value="ECO:0007669"/>
    <property type="project" value="TreeGrafter"/>
</dbReference>
<feature type="region of interest" description="Disordered" evidence="1">
    <location>
        <begin position="539"/>
        <end position="583"/>
    </location>
</feature>
<reference evidence="4" key="2">
    <citation type="submission" date="2025-09" db="UniProtKB">
        <authorList>
            <consortium name="Ensembl"/>
        </authorList>
    </citation>
    <scope>IDENTIFICATION</scope>
</reference>
<dbReference type="PANTHER" id="PTHR15708:SF10">
    <property type="entry name" value="PROTEIN MTSS 1"/>
    <property type="match status" value="1"/>
</dbReference>
<dbReference type="GO" id="GO:0032233">
    <property type="term" value="P:positive regulation of actin filament bundle assembly"/>
    <property type="evidence" value="ECO:0007669"/>
    <property type="project" value="TreeGrafter"/>
</dbReference>
<feature type="region of interest" description="Disordered" evidence="1">
    <location>
        <begin position="298"/>
        <end position="365"/>
    </location>
</feature>
<dbReference type="PROSITE" id="PS51082">
    <property type="entry name" value="WH2"/>
    <property type="match status" value="1"/>
</dbReference>
<dbReference type="Pfam" id="PF02205">
    <property type="entry name" value="WH2"/>
    <property type="match status" value="1"/>
</dbReference>
<dbReference type="PANTHER" id="PTHR15708">
    <property type="entry name" value="ACTIN BUNDLING/MISSING IN METASTASIS-RELATED"/>
    <property type="match status" value="1"/>
</dbReference>
<dbReference type="Ensembl" id="ENSPKIT00000033224.1">
    <property type="protein sequence ID" value="ENSPKIP00000009126.1"/>
    <property type="gene ID" value="ENSPKIG00000024344.1"/>
</dbReference>
<evidence type="ECO:0000259" key="2">
    <source>
        <dbReference type="PROSITE" id="PS51082"/>
    </source>
</evidence>
<dbReference type="InterPro" id="IPR003124">
    <property type="entry name" value="WH2_dom"/>
</dbReference>
<accession>A0A3B3QUP0</accession>
<dbReference type="PROSITE" id="PS51338">
    <property type="entry name" value="IMD"/>
    <property type="match status" value="1"/>
</dbReference>
<dbReference type="GO" id="GO:0005543">
    <property type="term" value="F:phospholipid binding"/>
    <property type="evidence" value="ECO:0007669"/>
    <property type="project" value="TreeGrafter"/>
</dbReference>
<dbReference type="Gene3D" id="1.20.1270.60">
    <property type="entry name" value="Arfaptin homology (AH) domain/BAR domain"/>
    <property type="match status" value="1"/>
</dbReference>
<name>A0A3B3QUP0_9TELE</name>
<dbReference type="GO" id="GO:0009898">
    <property type="term" value="C:cytoplasmic side of plasma membrane"/>
    <property type="evidence" value="ECO:0007669"/>
    <property type="project" value="TreeGrafter"/>
</dbReference>
<dbReference type="AlphaFoldDB" id="A0A3B3QUP0"/>
<evidence type="ECO:0000259" key="3">
    <source>
        <dbReference type="PROSITE" id="PS51338"/>
    </source>
</evidence>
<dbReference type="InterPro" id="IPR030127">
    <property type="entry name" value="MTSS1/MTSS2"/>
</dbReference>